<dbReference type="PANTHER" id="PTHR45825">
    <property type="entry name" value="GRANULE-BOUND STARCH SYNTHASE 1, CHLOROPLASTIC/AMYLOPLASTIC"/>
    <property type="match status" value="1"/>
</dbReference>
<dbReference type="SUPFAM" id="SSF53756">
    <property type="entry name" value="UDP-Glycosyltransferase/glycogen phosphorylase"/>
    <property type="match status" value="1"/>
</dbReference>
<sequence length="488" mass="56147">MKVAFVTTECVPYAKTGGLADVAGSLPKALEKLGVEVKIFMPKYLFINEAFHGLKYNWDIGEMLIRVNGMVHSVHLHQAKLPNSNVEVNFIDCPHYYNRGRIYTNDPDEDERFILFSKGVIEALQRLQWTPDVIQCNDWQTGLIPLYIKDNYSWDRMFDHTATVFTIHNIAYQGRFSKSTLYTAEIRSELYYPGGPVEFEDTVSFMKTGIVFADLINTVSNKYSHEILTPEYGAGLDGILRARKPDVYGILNGVDYDEWDPETDKLIPYKYSMDDLSGKLKNKKFLMEHFNLPFDENRPLIGMISRLVVQKGFDIFADALDELMNLNAQWIILGSGEYKYEEMFRSLSHNLKGKLASYIGYNNELAHLIEAGSDIFLMPSRYEPCGLNQIYSLKYGTVPVVRKTGGLADTVKDWDEENYYGFDHGNGFSFYDYSGYALYKSVERAVNTFAQKDIWKKIQLNGMKLDFSWTRSAEKYVELYKLAKEKRG</sequence>
<evidence type="ECO:0000256" key="7">
    <source>
        <dbReference type="ARBA" id="ARBA00023056"/>
    </source>
</evidence>
<gene>
    <name evidence="8 11" type="primary">glgA</name>
    <name evidence="11" type="ORF">ENS31_14440</name>
</gene>
<dbReference type="InterPro" id="IPR001296">
    <property type="entry name" value="Glyco_trans_1"/>
</dbReference>
<dbReference type="PANTHER" id="PTHR45825:SF11">
    <property type="entry name" value="ALPHA AMYLASE DOMAIN-CONTAINING PROTEIN"/>
    <property type="match status" value="1"/>
</dbReference>
<keyword evidence="6 8" id="KW-0808">Transferase</keyword>
<evidence type="ECO:0000256" key="3">
    <source>
        <dbReference type="ARBA" id="ARBA00004964"/>
    </source>
</evidence>
<feature type="domain" description="Glycosyl transferase family 1" evidence="9">
    <location>
        <begin position="289"/>
        <end position="443"/>
    </location>
</feature>
<dbReference type="GO" id="GO:0005978">
    <property type="term" value="P:glycogen biosynthetic process"/>
    <property type="evidence" value="ECO:0007669"/>
    <property type="project" value="UniProtKB-UniRule"/>
</dbReference>
<dbReference type="NCBIfam" id="NF001899">
    <property type="entry name" value="PRK00654.1-2"/>
    <property type="match status" value="1"/>
</dbReference>
<accession>A0A7V2ZMJ9</accession>
<reference evidence="11" key="1">
    <citation type="journal article" date="2020" name="mSystems">
        <title>Genome- and Community-Level Interaction Insights into Carbon Utilization and Element Cycling Functions of Hydrothermarchaeota in Hydrothermal Sediment.</title>
        <authorList>
            <person name="Zhou Z."/>
            <person name="Liu Y."/>
            <person name="Xu W."/>
            <person name="Pan J."/>
            <person name="Luo Z.H."/>
            <person name="Li M."/>
        </authorList>
    </citation>
    <scope>NUCLEOTIDE SEQUENCE [LARGE SCALE GENOMIC DNA]</scope>
    <source>
        <strain evidence="11">SpSt-479</strain>
    </source>
</reference>
<evidence type="ECO:0000259" key="9">
    <source>
        <dbReference type="Pfam" id="PF00534"/>
    </source>
</evidence>
<dbReference type="HAMAP" id="MF_00484">
    <property type="entry name" value="Glycogen_synth"/>
    <property type="match status" value="1"/>
</dbReference>
<proteinExistence type="inferred from homology"/>
<comment type="similarity">
    <text evidence="4 8">Belongs to the glycosyltransferase 1 family. Bacterial/plant glycogen synthase subfamily.</text>
</comment>
<dbReference type="Gene3D" id="3.40.50.2000">
    <property type="entry name" value="Glycogen Phosphorylase B"/>
    <property type="match status" value="2"/>
</dbReference>
<protein>
    <recommendedName>
        <fullName evidence="8">Glycogen synthase</fullName>
        <ecNumber evidence="8">2.4.1.21</ecNumber>
    </recommendedName>
    <alternativeName>
        <fullName evidence="8">Starch [bacterial glycogen] synthase</fullName>
    </alternativeName>
</protein>
<dbReference type="NCBIfam" id="TIGR02095">
    <property type="entry name" value="glgA"/>
    <property type="match status" value="1"/>
</dbReference>
<dbReference type="GO" id="GO:0009011">
    <property type="term" value="F:alpha-1,4-glucan glucosyltransferase (ADP-glucose donor) activity"/>
    <property type="evidence" value="ECO:0007669"/>
    <property type="project" value="UniProtKB-UniRule"/>
</dbReference>
<evidence type="ECO:0000256" key="2">
    <source>
        <dbReference type="ARBA" id="ARBA00002764"/>
    </source>
</evidence>
<evidence type="ECO:0000256" key="4">
    <source>
        <dbReference type="ARBA" id="ARBA00010281"/>
    </source>
</evidence>
<dbReference type="AlphaFoldDB" id="A0A7V2ZMJ9"/>
<organism evidence="11">
    <name type="scientific">Ignavibacterium album</name>
    <dbReference type="NCBI Taxonomy" id="591197"/>
    <lineage>
        <taxon>Bacteria</taxon>
        <taxon>Pseudomonadati</taxon>
        <taxon>Ignavibacteriota</taxon>
        <taxon>Ignavibacteria</taxon>
        <taxon>Ignavibacteriales</taxon>
        <taxon>Ignavibacteriaceae</taxon>
        <taxon>Ignavibacterium</taxon>
    </lineage>
</organism>
<dbReference type="EMBL" id="DSUJ01000011">
    <property type="protein sequence ID" value="HFI92715.1"/>
    <property type="molecule type" value="Genomic_DNA"/>
</dbReference>
<dbReference type="InterPro" id="IPR013534">
    <property type="entry name" value="Starch_synth_cat_dom"/>
</dbReference>
<comment type="caution">
    <text evidence="11">The sequence shown here is derived from an EMBL/GenBank/DDBJ whole genome shotgun (WGS) entry which is preliminary data.</text>
</comment>
<dbReference type="CDD" id="cd03791">
    <property type="entry name" value="GT5_Glycogen_synthase_DULL1-like"/>
    <property type="match status" value="1"/>
</dbReference>
<feature type="domain" description="Starch synthase catalytic" evidence="10">
    <location>
        <begin position="2"/>
        <end position="241"/>
    </location>
</feature>
<evidence type="ECO:0000313" key="11">
    <source>
        <dbReference type="EMBL" id="HFI92715.1"/>
    </source>
</evidence>
<name>A0A7V2ZMJ9_9BACT</name>
<feature type="binding site" evidence="8">
    <location>
        <position position="15"/>
    </location>
    <ligand>
        <name>ADP-alpha-D-glucose</name>
        <dbReference type="ChEBI" id="CHEBI:57498"/>
    </ligand>
</feature>
<comment type="function">
    <text evidence="2 8">Synthesizes alpha-1,4-glucan chains using ADP-glucose.</text>
</comment>
<dbReference type="EC" id="2.4.1.21" evidence="8"/>
<comment type="catalytic activity">
    <reaction evidence="1 8">
        <text>[(1-&gt;4)-alpha-D-glucosyl](n) + ADP-alpha-D-glucose = [(1-&gt;4)-alpha-D-glucosyl](n+1) + ADP + H(+)</text>
        <dbReference type="Rhea" id="RHEA:18189"/>
        <dbReference type="Rhea" id="RHEA-COMP:9584"/>
        <dbReference type="Rhea" id="RHEA-COMP:9587"/>
        <dbReference type="ChEBI" id="CHEBI:15378"/>
        <dbReference type="ChEBI" id="CHEBI:15444"/>
        <dbReference type="ChEBI" id="CHEBI:57498"/>
        <dbReference type="ChEBI" id="CHEBI:456216"/>
        <dbReference type="EC" id="2.4.1.21"/>
    </reaction>
</comment>
<dbReference type="Pfam" id="PF08323">
    <property type="entry name" value="Glyco_transf_5"/>
    <property type="match status" value="1"/>
</dbReference>
<dbReference type="UniPathway" id="UPA00164"/>
<keyword evidence="5 8" id="KW-0328">Glycosyltransferase</keyword>
<dbReference type="GO" id="GO:0004373">
    <property type="term" value="F:alpha-1,4-glucan glucosyltransferase (UDP-glucose donor) activity"/>
    <property type="evidence" value="ECO:0007669"/>
    <property type="project" value="InterPro"/>
</dbReference>
<evidence type="ECO:0000256" key="5">
    <source>
        <dbReference type="ARBA" id="ARBA00022676"/>
    </source>
</evidence>
<dbReference type="InterPro" id="IPR011835">
    <property type="entry name" value="GS/SS"/>
</dbReference>
<keyword evidence="7 8" id="KW-0320">Glycogen biosynthesis</keyword>
<evidence type="ECO:0000259" key="10">
    <source>
        <dbReference type="Pfam" id="PF08323"/>
    </source>
</evidence>
<evidence type="ECO:0000256" key="8">
    <source>
        <dbReference type="HAMAP-Rule" id="MF_00484"/>
    </source>
</evidence>
<dbReference type="Pfam" id="PF00534">
    <property type="entry name" value="Glycos_transf_1"/>
    <property type="match status" value="1"/>
</dbReference>
<evidence type="ECO:0000256" key="1">
    <source>
        <dbReference type="ARBA" id="ARBA00001478"/>
    </source>
</evidence>
<comment type="pathway">
    <text evidence="3 8">Glycan biosynthesis; glycogen biosynthesis.</text>
</comment>
<evidence type="ECO:0000256" key="6">
    <source>
        <dbReference type="ARBA" id="ARBA00022679"/>
    </source>
</evidence>